<feature type="compositionally biased region" description="Polar residues" evidence="2">
    <location>
        <begin position="123"/>
        <end position="150"/>
    </location>
</feature>
<reference evidence="3 4" key="1">
    <citation type="submission" date="2019-04" db="EMBL/GenBank/DDBJ databases">
        <title>Comparative genomics and transcriptomics to analyze fruiting body development in filamentous ascomycetes.</title>
        <authorList>
            <consortium name="DOE Joint Genome Institute"/>
            <person name="Lutkenhaus R."/>
            <person name="Traeger S."/>
            <person name="Breuer J."/>
            <person name="Kuo A."/>
            <person name="Lipzen A."/>
            <person name="Pangilinan J."/>
            <person name="Dilworth D."/>
            <person name="Sandor L."/>
            <person name="Poggeler S."/>
            <person name="Barry K."/>
            <person name="Grigoriev I.V."/>
            <person name="Nowrousian M."/>
        </authorList>
    </citation>
    <scope>NUCLEOTIDE SEQUENCE [LARGE SCALE GENOMIC DNA]</scope>
    <source>
        <strain evidence="3 4">CBS 389.68</strain>
    </source>
</reference>
<feature type="region of interest" description="Disordered" evidence="2">
    <location>
        <begin position="290"/>
        <end position="326"/>
    </location>
</feature>
<feature type="compositionally biased region" description="Low complexity" evidence="2">
    <location>
        <begin position="103"/>
        <end position="116"/>
    </location>
</feature>
<dbReference type="EMBL" id="ML220119">
    <property type="protein sequence ID" value="TGZ81448.1"/>
    <property type="molecule type" value="Genomic_DNA"/>
</dbReference>
<evidence type="ECO:0000256" key="1">
    <source>
        <dbReference type="SAM" id="Coils"/>
    </source>
</evidence>
<evidence type="ECO:0000313" key="3">
    <source>
        <dbReference type="EMBL" id="TGZ81448.1"/>
    </source>
</evidence>
<feature type="region of interest" description="Disordered" evidence="2">
    <location>
        <begin position="193"/>
        <end position="274"/>
    </location>
</feature>
<name>A0A4S2MXM4_9PEZI</name>
<protein>
    <submittedName>
        <fullName evidence="3">Uncharacterized protein</fullName>
    </submittedName>
</protein>
<proteinExistence type="predicted"/>
<dbReference type="Proteomes" id="UP000298138">
    <property type="component" value="Unassembled WGS sequence"/>
</dbReference>
<feature type="compositionally biased region" description="Low complexity" evidence="2">
    <location>
        <begin position="228"/>
        <end position="256"/>
    </location>
</feature>
<accession>A0A4S2MXM4</accession>
<dbReference type="InParanoid" id="A0A4S2MXM4"/>
<organism evidence="3 4">
    <name type="scientific">Ascodesmis nigricans</name>
    <dbReference type="NCBI Taxonomy" id="341454"/>
    <lineage>
        <taxon>Eukaryota</taxon>
        <taxon>Fungi</taxon>
        <taxon>Dikarya</taxon>
        <taxon>Ascomycota</taxon>
        <taxon>Pezizomycotina</taxon>
        <taxon>Pezizomycetes</taxon>
        <taxon>Pezizales</taxon>
        <taxon>Ascodesmidaceae</taxon>
        <taxon>Ascodesmis</taxon>
    </lineage>
</organism>
<gene>
    <name evidence="3" type="ORF">EX30DRAFT_371443</name>
</gene>
<feature type="compositionally biased region" description="Polar residues" evidence="2">
    <location>
        <begin position="205"/>
        <end position="227"/>
    </location>
</feature>
<evidence type="ECO:0000256" key="2">
    <source>
        <dbReference type="SAM" id="MobiDB-lite"/>
    </source>
</evidence>
<feature type="region of interest" description="Disordered" evidence="2">
    <location>
        <begin position="77"/>
        <end position="173"/>
    </location>
</feature>
<dbReference type="AlphaFoldDB" id="A0A4S2MXM4"/>
<evidence type="ECO:0000313" key="4">
    <source>
        <dbReference type="Proteomes" id="UP000298138"/>
    </source>
</evidence>
<feature type="compositionally biased region" description="Basic residues" evidence="2">
    <location>
        <begin position="304"/>
        <end position="313"/>
    </location>
</feature>
<feature type="coiled-coil region" evidence="1">
    <location>
        <begin position="340"/>
        <end position="377"/>
    </location>
</feature>
<sequence length="438" mass="49328">MLKLRSSSRSRPEPLFIAAAEHEKPFFERNFTKYFGEETTWEEAIHGETGESGFMVFAKLSKKTKSDLVARLREAARTASYSATHSPSPSPRLSPRVHTQHTPNLSPLPSPRHLSPLPSPRPTVNTTSPLPSPRVSTFSPLPSPRVSNFSPLPLPRYEAPLPPTPCEHPQRPQLRIQKPDDEPIYEPQLVQCGGLSPHHDAFNFHSPTSRASNNLSSPIQARQTRSMPSSPVGYTYPSTSTPSASASAQNLQQQEQQPRHPPGRTHQHSQSAHLSASDIAGIIDVTNFWDPSSLQPFPPSPQPRHPKPPHHRPTNSDTTTITTAGIRPVIESGLGLEEFYDIYAATIAEEEARLAEQERRERRKRELEQQGREEAEEAEDVVVRMSANFMGQDIVPDLMIQRRDTEEWRIRPPPKTRRELLRLGWVREKGDLRGEWRG</sequence>
<keyword evidence="4" id="KW-1185">Reference proteome</keyword>
<keyword evidence="1" id="KW-0175">Coiled coil</keyword>